<dbReference type="InterPro" id="IPR001579">
    <property type="entry name" value="Glyco_hydro_18_chit_AS"/>
</dbReference>
<evidence type="ECO:0000256" key="2">
    <source>
        <dbReference type="ARBA" id="ARBA00009121"/>
    </source>
</evidence>
<evidence type="ECO:0000256" key="6">
    <source>
        <dbReference type="ARBA" id="ARBA00023277"/>
    </source>
</evidence>
<dbReference type="CDD" id="cd06548">
    <property type="entry name" value="GH18_chitinase"/>
    <property type="match status" value="1"/>
</dbReference>
<evidence type="ECO:0000256" key="1">
    <source>
        <dbReference type="ARBA" id="ARBA00000822"/>
    </source>
</evidence>
<dbReference type="Pfam" id="PF00704">
    <property type="entry name" value="Glyco_hydro_18"/>
    <property type="match status" value="1"/>
</dbReference>
<evidence type="ECO:0000256" key="7">
    <source>
        <dbReference type="ARBA" id="ARBA00023295"/>
    </source>
</evidence>
<dbReference type="CDD" id="cd12215">
    <property type="entry name" value="ChiC_BD"/>
    <property type="match status" value="2"/>
</dbReference>
<keyword evidence="7 9" id="KW-0326">Glycosidase</keyword>
<dbReference type="Gene3D" id="2.10.10.20">
    <property type="entry name" value="Carbohydrate-binding module superfamily 5/12"/>
    <property type="match status" value="2"/>
</dbReference>
<dbReference type="GO" id="GO:0008061">
    <property type="term" value="F:chitin binding"/>
    <property type="evidence" value="ECO:0007669"/>
    <property type="project" value="InterPro"/>
</dbReference>
<dbReference type="Gene3D" id="3.20.20.80">
    <property type="entry name" value="Glycosidases"/>
    <property type="match status" value="1"/>
</dbReference>
<dbReference type="SMART" id="SM00495">
    <property type="entry name" value="ChtBD3"/>
    <property type="match status" value="2"/>
</dbReference>
<keyword evidence="10" id="KW-0175">Coiled coil</keyword>
<dbReference type="InterPro" id="IPR013783">
    <property type="entry name" value="Ig-like_fold"/>
</dbReference>
<evidence type="ECO:0000313" key="13">
    <source>
        <dbReference type="Proteomes" id="UP000441399"/>
    </source>
</evidence>
<dbReference type="GO" id="GO:0000272">
    <property type="term" value="P:polysaccharide catabolic process"/>
    <property type="evidence" value="ECO:0007669"/>
    <property type="project" value="UniProtKB-KW"/>
</dbReference>
<dbReference type="AlphaFoldDB" id="A0A5S9PGM7"/>
<dbReference type="PANTHER" id="PTHR11177">
    <property type="entry name" value="CHITINASE"/>
    <property type="match status" value="1"/>
</dbReference>
<keyword evidence="8" id="KW-0624">Polysaccharide degradation</keyword>
<dbReference type="InterPro" id="IPR029070">
    <property type="entry name" value="Chitinase_insertion_sf"/>
</dbReference>
<dbReference type="InterPro" id="IPR011583">
    <property type="entry name" value="Chitinase_II/V-like_cat"/>
</dbReference>
<evidence type="ECO:0000256" key="3">
    <source>
        <dbReference type="ARBA" id="ARBA00012729"/>
    </source>
</evidence>
<dbReference type="InterPro" id="IPR001223">
    <property type="entry name" value="Glyco_hydro18_cat"/>
</dbReference>
<evidence type="ECO:0000256" key="8">
    <source>
        <dbReference type="ARBA" id="ARBA00023326"/>
    </source>
</evidence>
<reference evidence="12 13" key="1">
    <citation type="submission" date="2019-11" db="EMBL/GenBank/DDBJ databases">
        <authorList>
            <person name="Holert J."/>
        </authorList>
    </citation>
    <scope>NUCLEOTIDE SEQUENCE [LARGE SCALE GENOMIC DNA]</scope>
    <source>
        <strain evidence="12">SB11_3</strain>
    </source>
</reference>
<protein>
    <recommendedName>
        <fullName evidence="3">chitinase</fullName>
        <ecNumber evidence="3">3.2.1.14</ecNumber>
    </recommendedName>
</protein>
<keyword evidence="13" id="KW-1185">Reference proteome</keyword>
<keyword evidence="5" id="KW-0146">Chitin degradation</keyword>
<comment type="similarity">
    <text evidence="2">Belongs to the glycosyl hydrolase 18 family. Chitinase class II subfamily.</text>
</comment>
<dbReference type="Gene3D" id="2.60.40.10">
    <property type="entry name" value="Immunoglobulins"/>
    <property type="match status" value="2"/>
</dbReference>
<evidence type="ECO:0000256" key="9">
    <source>
        <dbReference type="RuleBase" id="RU000489"/>
    </source>
</evidence>
<dbReference type="Proteomes" id="UP000441399">
    <property type="component" value="Unassembled WGS sequence"/>
</dbReference>
<dbReference type="Pfam" id="PF22352">
    <property type="entry name" value="K319L-like_PKD"/>
    <property type="match status" value="1"/>
</dbReference>
<accession>A0A5S9PGM7</accession>
<dbReference type="GO" id="GO:0030246">
    <property type="term" value="F:carbohydrate binding"/>
    <property type="evidence" value="ECO:0007669"/>
    <property type="project" value="InterPro"/>
</dbReference>
<dbReference type="Gene3D" id="3.10.50.10">
    <property type="match status" value="1"/>
</dbReference>
<evidence type="ECO:0000256" key="5">
    <source>
        <dbReference type="ARBA" id="ARBA00023024"/>
    </source>
</evidence>
<dbReference type="PROSITE" id="PS01095">
    <property type="entry name" value="GH18_1"/>
    <property type="match status" value="1"/>
</dbReference>
<evidence type="ECO:0000259" key="11">
    <source>
        <dbReference type="PROSITE" id="PS51910"/>
    </source>
</evidence>
<keyword evidence="4 9" id="KW-0378">Hydrolase</keyword>
<evidence type="ECO:0000256" key="4">
    <source>
        <dbReference type="ARBA" id="ARBA00022801"/>
    </source>
</evidence>
<dbReference type="PANTHER" id="PTHR11177:SF317">
    <property type="entry name" value="CHITINASE 12-RELATED"/>
    <property type="match status" value="1"/>
</dbReference>
<evidence type="ECO:0000256" key="10">
    <source>
        <dbReference type="SAM" id="Coils"/>
    </source>
</evidence>
<dbReference type="SMART" id="SM00636">
    <property type="entry name" value="Glyco_18"/>
    <property type="match status" value="1"/>
</dbReference>
<dbReference type="InterPro" id="IPR050314">
    <property type="entry name" value="Glycosyl_Hydrlase_18"/>
</dbReference>
<dbReference type="InterPro" id="IPR017853">
    <property type="entry name" value="GH"/>
</dbReference>
<dbReference type="InterPro" id="IPR036573">
    <property type="entry name" value="CBM_sf_5/12"/>
</dbReference>
<dbReference type="EC" id="3.2.1.14" evidence="3"/>
<feature type="coiled-coil region" evidence="10">
    <location>
        <begin position="68"/>
        <end position="95"/>
    </location>
</feature>
<dbReference type="GO" id="GO:0008843">
    <property type="term" value="F:endochitinase activity"/>
    <property type="evidence" value="ECO:0007669"/>
    <property type="project" value="UniProtKB-EC"/>
</dbReference>
<dbReference type="SUPFAM" id="SSF51055">
    <property type="entry name" value="Carbohydrate binding domain"/>
    <property type="match status" value="2"/>
</dbReference>
<name>A0A5S9PGM7_9GAMM</name>
<evidence type="ECO:0000313" key="12">
    <source>
        <dbReference type="EMBL" id="CAA0102821.1"/>
    </source>
</evidence>
<gene>
    <name evidence="12" type="primary">chiA_5</name>
    <name evidence="12" type="ORF">OPDIPICF_04482</name>
</gene>
<keyword evidence="6" id="KW-0119">Carbohydrate metabolism</keyword>
<proteinExistence type="inferred from homology"/>
<comment type="catalytic activity">
    <reaction evidence="1">
        <text>Random endo-hydrolysis of N-acetyl-beta-D-glucosaminide (1-&gt;4)-beta-linkages in chitin and chitodextrins.</text>
        <dbReference type="EC" id="3.2.1.14"/>
    </reaction>
</comment>
<dbReference type="Pfam" id="PF02839">
    <property type="entry name" value="CBM_5_12"/>
    <property type="match status" value="2"/>
</dbReference>
<dbReference type="SUPFAM" id="SSF54556">
    <property type="entry name" value="Chitinase insertion domain"/>
    <property type="match status" value="1"/>
</dbReference>
<dbReference type="InterPro" id="IPR003610">
    <property type="entry name" value="CBM5/12"/>
</dbReference>
<dbReference type="SUPFAM" id="SSF51445">
    <property type="entry name" value="(Trans)glycosidases"/>
    <property type="match status" value="1"/>
</dbReference>
<dbReference type="PROSITE" id="PS51910">
    <property type="entry name" value="GH18_2"/>
    <property type="match status" value="1"/>
</dbReference>
<dbReference type="GO" id="GO:0005576">
    <property type="term" value="C:extracellular region"/>
    <property type="evidence" value="ECO:0007669"/>
    <property type="project" value="InterPro"/>
</dbReference>
<feature type="domain" description="GH18" evidence="11">
    <location>
        <begin position="1"/>
        <end position="294"/>
    </location>
</feature>
<organism evidence="12 13">
    <name type="scientific">BD1-7 clade bacterium</name>
    <dbReference type="NCBI Taxonomy" id="2029982"/>
    <lineage>
        <taxon>Bacteria</taxon>
        <taxon>Pseudomonadati</taxon>
        <taxon>Pseudomonadota</taxon>
        <taxon>Gammaproteobacteria</taxon>
        <taxon>Cellvibrionales</taxon>
        <taxon>Spongiibacteraceae</taxon>
        <taxon>BD1-7 clade</taxon>
    </lineage>
</organism>
<sequence length="603" mass="65906">MKIVPSIGGWTLSDPFFHFGNNTYRERFVKSVGEFLRTWKFFDGVDIDWEFPGGFGATPGLGNTVSDGRTYVLLMQELREMLDDLEEETGREYELTSAIGNSPAKLAVVDFGEAQQYMDYLFPLTYDFYGAWSNTLLGHQTALFASNFRPNEEAQTDSLVKTLLDQGVEPGKIAVGAAMYGRGWTGVSDTGGHLMTGTASGPVKGTWENGVLDYRAIAELKQSSEWEYFYDETAEAPYLYKRNSGDLVTYDDERSVRAKAKYVQENQLAGFFSWEIDGDNGDIVNAMHEGLGHPTTSGTNRTPVAHAGTDQSVFEGSNVQLSGTDSYDPDGDTLNYQWTQISGPAVALSNANSVSPSFATTSENTVITLEFELTISDGHLLVKDTVRITVVPVSSGNKPPSIDSIMPISLKSGESINITAHASDPDDDILTYSWTYPDALLTLDNISSANVTITASNVSTDVLTTIELTVFDGIDSTVQPVSITVIADTENNGNDSSCEIKDSDTDNHEAYEPNRVYGGNDTVKHNNLVWKAKWWTKGTAPSLSAAAWELSSDLELPWSAGKAYTGGQEANHEGRRYRAKWWTKGATPTTSNVWVDIGVATCK</sequence>
<dbReference type="GO" id="GO:0006032">
    <property type="term" value="P:chitin catabolic process"/>
    <property type="evidence" value="ECO:0007669"/>
    <property type="project" value="UniProtKB-KW"/>
</dbReference>
<dbReference type="EMBL" id="CACSIO010000009">
    <property type="protein sequence ID" value="CAA0102821.1"/>
    <property type="molecule type" value="Genomic_DNA"/>
</dbReference>